<proteinExistence type="predicted"/>
<dbReference type="EMBL" id="CM026432">
    <property type="protein sequence ID" value="KAG0557110.1"/>
    <property type="molecule type" value="Genomic_DNA"/>
</dbReference>
<dbReference type="Proteomes" id="UP000822688">
    <property type="component" value="Chromosome 11"/>
</dbReference>
<evidence type="ECO:0008006" key="4">
    <source>
        <dbReference type="Google" id="ProtNLM"/>
    </source>
</evidence>
<sequence>MASSSRDTSMCDKLREKGNALYRQLAGPQVYAAPLRRMKCTQAEKYYQEALAQSRTRADRASCLKNLGMLHILWTRLELVDTAIVDNEPSFVYAPHLAYAKKKAAAAVGPLVEALHSGEEKPQQWLTHLQDHLVGFIEWAPRPLLRSLCEEFDLALGKRTVRCKAAVVAHLRFAEKQFGQGVLNLESHNFTGCISIMNDCMQLLRKAASLEAERDSDEYISITEMQERAETQIFVCESMQACASGDQVLMRALFDEEEVNFELAFEAIDLYRRAVLLTRERDIEGEAVAMSKLGKVYSEVVKDPERASKAHYQATKLALTVMSPRIARSDWYRYSSAKHAEHQEEVRRTEEREHEEKVAPTKKKLEEEIRSLDLEAKKGGRHFLDYIYQNHPNPDPKKTPGDMLKAENRVLTKEMLRKAISHYHPDANVVYGKEWQVLCEEISKILNLKYEYFKLEKTS</sequence>
<evidence type="ECO:0000313" key="2">
    <source>
        <dbReference type="EMBL" id="KAG0557110.1"/>
    </source>
</evidence>
<keyword evidence="3" id="KW-1185">Reference proteome</keyword>
<organism evidence="2 3">
    <name type="scientific">Ceratodon purpureus</name>
    <name type="common">Fire moss</name>
    <name type="synonym">Dicranum purpureum</name>
    <dbReference type="NCBI Taxonomy" id="3225"/>
    <lineage>
        <taxon>Eukaryota</taxon>
        <taxon>Viridiplantae</taxon>
        <taxon>Streptophyta</taxon>
        <taxon>Embryophyta</taxon>
        <taxon>Bryophyta</taxon>
        <taxon>Bryophytina</taxon>
        <taxon>Bryopsida</taxon>
        <taxon>Dicranidae</taxon>
        <taxon>Pseudoditrichales</taxon>
        <taxon>Ditrichaceae</taxon>
        <taxon>Ceratodon</taxon>
    </lineage>
</organism>
<comment type="caution">
    <text evidence="2">The sequence shown here is derived from an EMBL/GenBank/DDBJ whole genome shotgun (WGS) entry which is preliminary data.</text>
</comment>
<protein>
    <recommendedName>
        <fullName evidence="4">J domain-containing protein</fullName>
    </recommendedName>
</protein>
<dbReference type="AlphaFoldDB" id="A0A8T0GDL5"/>
<feature type="region of interest" description="Disordered" evidence="1">
    <location>
        <begin position="340"/>
        <end position="359"/>
    </location>
</feature>
<evidence type="ECO:0000256" key="1">
    <source>
        <dbReference type="SAM" id="MobiDB-lite"/>
    </source>
</evidence>
<accession>A0A8T0GDL5</accession>
<evidence type="ECO:0000313" key="3">
    <source>
        <dbReference type="Proteomes" id="UP000822688"/>
    </source>
</evidence>
<name>A0A8T0GDL5_CERPU</name>
<reference evidence="2 3" key="1">
    <citation type="submission" date="2020-06" db="EMBL/GenBank/DDBJ databases">
        <title>WGS assembly of Ceratodon purpureus strain R40.</title>
        <authorList>
            <person name="Carey S.B."/>
            <person name="Jenkins J."/>
            <person name="Shu S."/>
            <person name="Lovell J.T."/>
            <person name="Sreedasyam A."/>
            <person name="Maumus F."/>
            <person name="Tiley G.P."/>
            <person name="Fernandez-Pozo N."/>
            <person name="Barry K."/>
            <person name="Chen C."/>
            <person name="Wang M."/>
            <person name="Lipzen A."/>
            <person name="Daum C."/>
            <person name="Saski C.A."/>
            <person name="Payton A.C."/>
            <person name="Mcbreen J.C."/>
            <person name="Conrad R.E."/>
            <person name="Kollar L.M."/>
            <person name="Olsson S."/>
            <person name="Huttunen S."/>
            <person name="Landis J.B."/>
            <person name="Wickett N.J."/>
            <person name="Johnson M.G."/>
            <person name="Rensing S.A."/>
            <person name="Grimwood J."/>
            <person name="Schmutz J."/>
            <person name="Mcdaniel S.F."/>
        </authorList>
    </citation>
    <scope>NUCLEOTIDE SEQUENCE [LARGE SCALE GENOMIC DNA]</scope>
    <source>
        <strain evidence="2 3">R40</strain>
    </source>
</reference>
<gene>
    <name evidence="2" type="ORF">KC19_11G103000</name>
</gene>